<comment type="similarity">
    <text evidence="2">Belongs to the ACC deaminase/D-cysteine desulfhydrase family.</text>
</comment>
<accession>A0ABS5V772</accession>
<dbReference type="Proteomes" id="UP001195903">
    <property type="component" value="Unassembled WGS sequence"/>
</dbReference>
<sequence>MTHPSSSTNQCTATHQIQANHESPANDKSRASHPSSVDLIDFYGKPLWLKRDDLLPEPFSGNKGRKFASLLSGDFPAVTTLISYGSPQSNSLYSMAALAQRRGWQLEFYVDHIAGSLFRGETGNFGGAIAMGAKVLEVPLKGMSARSYIETERLNRPDRQQLLYIPEGGRCSLARAGVHQLGREIVDFAREQRLSSLNVFLPSGTGSTALYLSEFFGQEALRCQQTVFSEPLFTKPPSVDTPYPQPSFQVVTCPVVGDAAYLQEQFAELSMDESIYPKVVGARHHYAKLRREELEIWAKMKQQGIEFELLYDPCGLLVLKALMDSEPGPWLYVHQGGLRGNVSMLPRYRRKYPEFFHLSENEFQVAEVPGDGSVWSRKCQVAD</sequence>
<dbReference type="EMBL" id="JAHEPS010000005">
    <property type="protein sequence ID" value="MBT1445676.1"/>
    <property type="molecule type" value="Genomic_DNA"/>
</dbReference>
<dbReference type="RefSeq" id="WP_214507862.1">
    <property type="nucleotide sequence ID" value="NZ_JAHEPS010000005.1"/>
</dbReference>
<dbReference type="InterPro" id="IPR001926">
    <property type="entry name" value="TrpB-like_PALP"/>
</dbReference>
<evidence type="ECO:0000313" key="6">
    <source>
        <dbReference type="EMBL" id="MBT1445676.1"/>
    </source>
</evidence>
<reference evidence="6 7" key="1">
    <citation type="submission" date="2021-05" db="EMBL/GenBank/DDBJ databases">
        <title>Shewanella sp. JM162201.</title>
        <authorList>
            <person name="Xu S."/>
            <person name="Li A."/>
        </authorList>
    </citation>
    <scope>NUCLEOTIDE SEQUENCE [LARGE SCALE GENOMIC DNA]</scope>
    <source>
        <strain evidence="6 7">JM162201</strain>
    </source>
</reference>
<feature type="region of interest" description="Disordered" evidence="4">
    <location>
        <begin position="1"/>
        <end position="33"/>
    </location>
</feature>
<keyword evidence="3" id="KW-0663">Pyridoxal phosphate</keyword>
<comment type="cofactor">
    <cofactor evidence="1">
        <name>pyridoxal 5'-phosphate</name>
        <dbReference type="ChEBI" id="CHEBI:597326"/>
    </cofactor>
</comment>
<keyword evidence="7" id="KW-1185">Reference proteome</keyword>
<organism evidence="6 7">
    <name type="scientific">Shewanella jiangmenensis</name>
    <dbReference type="NCBI Taxonomy" id="2837387"/>
    <lineage>
        <taxon>Bacteria</taxon>
        <taxon>Pseudomonadati</taxon>
        <taxon>Pseudomonadota</taxon>
        <taxon>Gammaproteobacteria</taxon>
        <taxon>Alteromonadales</taxon>
        <taxon>Shewanellaceae</taxon>
        <taxon>Shewanella</taxon>
    </lineage>
</organism>
<feature type="domain" description="Tryptophan synthase beta chain-like PALP" evidence="5">
    <location>
        <begin position="43"/>
        <end position="216"/>
    </location>
</feature>
<comment type="caution">
    <text evidence="6">The sequence shown here is derived from an EMBL/GenBank/DDBJ whole genome shotgun (WGS) entry which is preliminary data.</text>
</comment>
<protein>
    <submittedName>
        <fullName evidence="6">1-aminocyclopropane-1-carboxylate deaminase/D-cysteine desulfhydrase</fullName>
    </submittedName>
</protein>
<evidence type="ECO:0000259" key="5">
    <source>
        <dbReference type="Pfam" id="PF00291"/>
    </source>
</evidence>
<dbReference type="PANTHER" id="PTHR43780:SF2">
    <property type="entry name" value="1-AMINOCYCLOPROPANE-1-CARBOXYLATE DEAMINASE-RELATED"/>
    <property type="match status" value="1"/>
</dbReference>
<gene>
    <name evidence="6" type="ORF">KJI95_14270</name>
</gene>
<name>A0ABS5V772_9GAMM</name>
<evidence type="ECO:0000256" key="4">
    <source>
        <dbReference type="SAM" id="MobiDB-lite"/>
    </source>
</evidence>
<evidence type="ECO:0000256" key="3">
    <source>
        <dbReference type="ARBA" id="ARBA00022898"/>
    </source>
</evidence>
<dbReference type="InterPro" id="IPR027278">
    <property type="entry name" value="ACCD_DCysDesulf"/>
</dbReference>
<dbReference type="PANTHER" id="PTHR43780">
    <property type="entry name" value="1-AMINOCYCLOPROPANE-1-CARBOXYLATE DEAMINASE-RELATED"/>
    <property type="match status" value="1"/>
</dbReference>
<dbReference type="Pfam" id="PF00291">
    <property type="entry name" value="PALP"/>
    <property type="match status" value="1"/>
</dbReference>
<dbReference type="SUPFAM" id="SSF53686">
    <property type="entry name" value="Tryptophan synthase beta subunit-like PLP-dependent enzymes"/>
    <property type="match status" value="1"/>
</dbReference>
<evidence type="ECO:0000256" key="1">
    <source>
        <dbReference type="ARBA" id="ARBA00001933"/>
    </source>
</evidence>
<dbReference type="PIRSF" id="PIRSF006278">
    <property type="entry name" value="ACCD_DCysDesulf"/>
    <property type="match status" value="1"/>
</dbReference>
<evidence type="ECO:0000313" key="7">
    <source>
        <dbReference type="Proteomes" id="UP001195903"/>
    </source>
</evidence>
<proteinExistence type="inferred from homology"/>
<feature type="compositionally biased region" description="Polar residues" evidence="4">
    <location>
        <begin position="1"/>
        <end position="23"/>
    </location>
</feature>
<evidence type="ECO:0000256" key="2">
    <source>
        <dbReference type="ARBA" id="ARBA00008639"/>
    </source>
</evidence>
<dbReference type="InterPro" id="IPR036052">
    <property type="entry name" value="TrpB-like_PALP_sf"/>
</dbReference>
<dbReference type="Gene3D" id="3.40.50.1100">
    <property type="match status" value="1"/>
</dbReference>